<dbReference type="RefSeq" id="WP_263071965.1">
    <property type="nucleotide sequence ID" value="NZ_JAOUSF010000002.1"/>
</dbReference>
<keyword evidence="1" id="KW-0472">Membrane</keyword>
<dbReference type="EMBL" id="JAOUSF010000002">
    <property type="protein sequence ID" value="MCU9612754.1"/>
    <property type="molecule type" value="Genomic_DNA"/>
</dbReference>
<dbReference type="AlphaFoldDB" id="A0AAE3ISQ9"/>
<organism evidence="2 3">
    <name type="scientific">Perspicuibacillus lycopersici</name>
    <dbReference type="NCBI Taxonomy" id="1325689"/>
    <lineage>
        <taxon>Bacteria</taxon>
        <taxon>Bacillati</taxon>
        <taxon>Bacillota</taxon>
        <taxon>Bacilli</taxon>
        <taxon>Bacillales</taxon>
        <taxon>Bacillaceae</taxon>
        <taxon>Perspicuibacillus</taxon>
    </lineage>
</organism>
<proteinExistence type="predicted"/>
<feature type="transmembrane region" description="Helical" evidence="1">
    <location>
        <begin position="63"/>
        <end position="82"/>
    </location>
</feature>
<name>A0AAE3ISQ9_9BACI</name>
<gene>
    <name evidence="2" type="ORF">OEV98_04230</name>
</gene>
<protein>
    <submittedName>
        <fullName evidence="2">Uncharacterized protein</fullName>
    </submittedName>
</protein>
<evidence type="ECO:0000256" key="1">
    <source>
        <dbReference type="SAM" id="Phobius"/>
    </source>
</evidence>
<evidence type="ECO:0000313" key="3">
    <source>
        <dbReference type="Proteomes" id="UP001209318"/>
    </source>
</evidence>
<keyword evidence="1" id="KW-1133">Transmembrane helix</keyword>
<keyword evidence="1" id="KW-0812">Transmembrane</keyword>
<dbReference type="Proteomes" id="UP001209318">
    <property type="component" value="Unassembled WGS sequence"/>
</dbReference>
<feature type="transmembrane region" description="Helical" evidence="1">
    <location>
        <begin position="94"/>
        <end position="112"/>
    </location>
</feature>
<accession>A0AAE3ISQ9</accession>
<evidence type="ECO:0000313" key="2">
    <source>
        <dbReference type="EMBL" id="MCU9612754.1"/>
    </source>
</evidence>
<keyword evidence="3" id="KW-1185">Reference proteome</keyword>
<feature type="transmembrane region" description="Helical" evidence="1">
    <location>
        <begin position="118"/>
        <end position="136"/>
    </location>
</feature>
<comment type="caution">
    <text evidence="2">The sequence shown here is derived from an EMBL/GenBank/DDBJ whole genome shotgun (WGS) entry which is preliminary data.</text>
</comment>
<sequence>MRTIAAFFSLFMPGCGQFYNGNIFRGIVFIVIEHFDNIFGRINHALYLDLNGYHREALSTVDFQYSLFYPCFYAYCVWDAWFYAKSGGDKVKSAIPYLIAAFTGTMGTLFASRIPIPTFTVGFVMALIMLTGIYLFRKE</sequence>
<reference evidence="2" key="1">
    <citation type="submission" date="2022-10" db="EMBL/GenBank/DDBJ databases">
        <title>Description of Fervidibacillus gen. nov. in the family Fervidibacillaceae fam. nov. with two species, Fervidibacillus albus sp. nov., and Fervidibacillus halotolerans sp. nov., isolated from tidal flat sediments.</title>
        <authorList>
            <person name="Kwon K.K."/>
            <person name="Yang S.-H."/>
        </authorList>
    </citation>
    <scope>NUCLEOTIDE SEQUENCE</scope>
    <source>
        <strain evidence="2">JCM 19140</strain>
    </source>
</reference>